<evidence type="ECO:0000259" key="2">
    <source>
        <dbReference type="Pfam" id="PF03793"/>
    </source>
</evidence>
<comment type="subcellular location">
    <subcellularLocation>
        <location evidence="1">Cell membrane</location>
        <topology evidence="1">Single-pass membrane protein</topology>
    </subcellularLocation>
</comment>
<feature type="domain" description="Transposase DDE" evidence="3">
    <location>
        <begin position="128"/>
        <end position="202"/>
    </location>
</feature>
<dbReference type="GO" id="GO:0005886">
    <property type="term" value="C:plasma membrane"/>
    <property type="evidence" value="ECO:0007669"/>
    <property type="project" value="UniProtKB-SubCell"/>
</dbReference>
<reference evidence="4 5" key="1">
    <citation type="submission" date="2017-07" db="EMBL/GenBank/DDBJ databases">
        <title>Streptococcus pluranimalium as cause of bovine abortion.</title>
        <authorList>
            <person name="Rodriguez Campos S."/>
            <person name="Gobeli Brawand S."/>
            <person name="Brodard I."/>
            <person name="Rychener L."/>
            <person name="Perreten V."/>
        </authorList>
    </citation>
    <scope>NUCLEOTIDE SEQUENCE [LARGE SCALE GENOMIC DNA]</scope>
    <source>
        <strain evidence="4 5">14A0014</strain>
    </source>
</reference>
<organism evidence="4 5">
    <name type="scientific">Streptococcus pluranimalium</name>
    <dbReference type="NCBI Taxonomy" id="82348"/>
    <lineage>
        <taxon>Bacteria</taxon>
        <taxon>Bacillati</taxon>
        <taxon>Bacillota</taxon>
        <taxon>Bacilli</taxon>
        <taxon>Lactobacillales</taxon>
        <taxon>Streptococcaceae</taxon>
        <taxon>Streptococcus</taxon>
    </lineage>
</organism>
<dbReference type="InterPro" id="IPR025668">
    <property type="entry name" value="Tnp_DDE_dom"/>
</dbReference>
<sequence>MPKTKLKLSRKLGTLGRLFSIIPDTTAIIGKTIENSRPIIEKHMDQRHERQMTLVKIDNVVNLPLEEARQHLKNQGFTVSSIPAKPAKKYATARENEVVQMSPKSGKLRPKDFVYDDHFDCYLFPEHQVWTYRTTTREGYREYKSDPSICVACPLLKVCTESKNHQKVVTRHIWKDYLEICEAIRHQRGMKERYQKRKETESVTLN</sequence>
<dbReference type="InterPro" id="IPR005543">
    <property type="entry name" value="PASTA_dom"/>
</dbReference>
<feature type="domain" description="PASTA" evidence="2">
    <location>
        <begin position="55"/>
        <end position="110"/>
    </location>
</feature>
<evidence type="ECO:0000259" key="3">
    <source>
        <dbReference type="Pfam" id="PF13751"/>
    </source>
</evidence>
<gene>
    <name evidence="4" type="ORF">Sp14A_11650</name>
</gene>
<dbReference type="EMBL" id="CP022601">
    <property type="protein sequence ID" value="AXJ13080.1"/>
    <property type="molecule type" value="Genomic_DNA"/>
</dbReference>
<evidence type="ECO:0000256" key="1">
    <source>
        <dbReference type="ARBA" id="ARBA00004162"/>
    </source>
</evidence>
<dbReference type="Pfam" id="PF13751">
    <property type="entry name" value="DDE_Tnp_1_6"/>
    <property type="match status" value="1"/>
</dbReference>
<name>A0A345VK28_9STRE</name>
<dbReference type="AlphaFoldDB" id="A0A345VK28"/>
<evidence type="ECO:0000313" key="5">
    <source>
        <dbReference type="Proteomes" id="UP000255411"/>
    </source>
</evidence>
<dbReference type="Gene3D" id="3.30.10.20">
    <property type="match status" value="1"/>
</dbReference>
<evidence type="ECO:0008006" key="6">
    <source>
        <dbReference type="Google" id="ProtNLM"/>
    </source>
</evidence>
<protein>
    <recommendedName>
        <fullName evidence="6">Transposase DDE domain-containing protein</fullName>
    </recommendedName>
</protein>
<dbReference type="CDD" id="cd06577">
    <property type="entry name" value="PASTA_pknB"/>
    <property type="match status" value="1"/>
</dbReference>
<evidence type="ECO:0000313" key="4">
    <source>
        <dbReference type="EMBL" id="AXJ13080.1"/>
    </source>
</evidence>
<dbReference type="Pfam" id="PF03793">
    <property type="entry name" value="PASTA"/>
    <property type="match status" value="1"/>
</dbReference>
<dbReference type="Proteomes" id="UP000255411">
    <property type="component" value="Chromosome"/>
</dbReference>
<proteinExistence type="predicted"/>
<accession>A0A345VK28</accession>